<accession>A0A3N4PM23</accession>
<sequence>MIKKIVWANYTPDDFQLFCNSLLSFEVGKQFIPYGAKGKDKGFDGSFQGFYDLEEGNWRFQYKYHSTPTAKAFSSLKSDIKDEVKKIKDENYFVLLTNVELSKSQQDQLLEIGNKHKPGRVTTQIILWDGAKLHSLYLKYPILHTWLEERFHQLKPFEYSFGDLLNAGLQNMQTLSNEFAGRTKELNEVHQALVNPDILLINISGEAGLGKTRLAVEYIQNNIQTIDSWHCIVLESGNISGTDIAKALSGTTNYLVFIDDAHNHSPQLILDIFKVAESSQNKIKILLTSRNLIGYYPTQLINSKSLFKVKTVELTKFTPEETSDYLEIHLKGTYLEDHVSSLVQISRGIPILIVALLRAAHEHISIPEIKNGNFLIQYVLSYFESCINYINSETNISKLNIRRIIKLVCLLEPFDYHDQNILKEISSNENVTEHEIRFILNTLVNQKFSFGQKKKEIKPDYYSDIYLNNELTTPWVESVLANYVDFTDNIIRNLGSIASVHDGQIKENLLEKMLVEYLGRVEYTQDTNELEKIFDTLEHVAHIYPSIALNAIGKTLTFHPNVIVKDSSIYRSILFLLSNIANTSDHLSVILQYTNDIYNLSFDQNIFQDIFGYASLEVYYGINLERQMFFVQKSEELLREQSTLSDFIIHGLNKLLELDFTLTTMSGNRLKYHIRTFYLPETADIIQLRNKIIDLLICGYSTEKYDAKQLAILDIILEVPGTILRSKSRKNPYKGELEIQKVFLWLEKVLNSTNLQCLSKIINSLRLYKMWFKDEPYITKLNEIESKLTPGTLTKKIMIQLSEDYSNISFDESDDKVRKFTGQLIADFKIEDLFTSAYDIFTRVPDNPRFPLFVSTIHQNHHIKSIEFFELAWLKGRNFFHHYGSYFLQSLCFRHDDRLTFSKFIQRLQDEDSQISRNLILDVYCYSIPWKDKINNDDHKLILSLYNSKKPVNQLIVSQVLGVLYYNNASQANTAIADFVTNCNQREADLLFRTLYSYFGNYNEEYTKILLGNVRFHLSYELERCLNEVIKSHGFDSVWQYLLRRYDKKLELINTNGHDYTYEYVPRENSGLIIKGMSETDISEIFVKAIEWFFSVSPSPGYSDQSIYLVKYFRPKDEITSEIFEYLDNKLNFNITNVEFLKRFSSILQIFKKKNEQIITLVLRLCNIVHKINNAPKVKDEILSDCYFALTSVGAKTGTPGQPFPIDLEMKKLFEESIEKFRVQFDNIQILHSALKSFNRDIERSLNEDGLNDWN</sequence>
<evidence type="ECO:0000313" key="1">
    <source>
        <dbReference type="EMBL" id="RPE09743.1"/>
    </source>
</evidence>
<dbReference type="InterPro" id="IPR027417">
    <property type="entry name" value="P-loop_NTPase"/>
</dbReference>
<dbReference type="AlphaFoldDB" id="A0A3N4PM23"/>
<dbReference type="RefSeq" id="WP_123848723.1">
    <property type="nucleotide sequence ID" value="NZ_RPDH01000002.1"/>
</dbReference>
<proteinExistence type="predicted"/>
<evidence type="ECO:0000313" key="2">
    <source>
        <dbReference type="Proteomes" id="UP000278351"/>
    </source>
</evidence>
<reference evidence="1 2" key="1">
    <citation type="submission" date="2018-11" db="EMBL/GenBank/DDBJ databases">
        <title>Chitinophaga lutea sp.nov., isolate from arsenic contaminated soil.</title>
        <authorList>
            <person name="Zong Y."/>
        </authorList>
    </citation>
    <scope>NUCLEOTIDE SEQUENCE [LARGE SCALE GENOMIC DNA]</scope>
    <source>
        <strain evidence="1 2">ZY74</strain>
    </source>
</reference>
<dbReference type="EMBL" id="RPDH01000002">
    <property type="protein sequence ID" value="RPE09743.1"/>
    <property type="molecule type" value="Genomic_DNA"/>
</dbReference>
<keyword evidence="2" id="KW-1185">Reference proteome</keyword>
<gene>
    <name evidence="1" type="ORF">EGT74_22485</name>
</gene>
<dbReference type="OrthoDB" id="799858at2"/>
<comment type="caution">
    <text evidence="1">The sequence shown here is derived from an EMBL/GenBank/DDBJ whole genome shotgun (WGS) entry which is preliminary data.</text>
</comment>
<protein>
    <submittedName>
        <fullName evidence="1">Uncharacterized protein</fullName>
    </submittedName>
</protein>
<dbReference type="Gene3D" id="3.40.50.300">
    <property type="entry name" value="P-loop containing nucleotide triphosphate hydrolases"/>
    <property type="match status" value="1"/>
</dbReference>
<dbReference type="SUPFAM" id="SSF52540">
    <property type="entry name" value="P-loop containing nucleoside triphosphate hydrolases"/>
    <property type="match status" value="1"/>
</dbReference>
<organism evidence="1 2">
    <name type="scientific">Chitinophaga lutea</name>
    <dbReference type="NCBI Taxonomy" id="2488634"/>
    <lineage>
        <taxon>Bacteria</taxon>
        <taxon>Pseudomonadati</taxon>
        <taxon>Bacteroidota</taxon>
        <taxon>Chitinophagia</taxon>
        <taxon>Chitinophagales</taxon>
        <taxon>Chitinophagaceae</taxon>
        <taxon>Chitinophaga</taxon>
    </lineage>
</organism>
<name>A0A3N4PM23_9BACT</name>
<dbReference type="Proteomes" id="UP000278351">
    <property type="component" value="Unassembled WGS sequence"/>
</dbReference>